<keyword evidence="14" id="KW-1185">Reference proteome</keyword>
<dbReference type="Pfam" id="PF03280">
    <property type="entry name" value="Lipase_chap"/>
    <property type="match status" value="1"/>
</dbReference>
<dbReference type="GO" id="GO:0051082">
    <property type="term" value="F:unfolded protein binding"/>
    <property type="evidence" value="ECO:0007669"/>
    <property type="project" value="InterPro"/>
</dbReference>
<dbReference type="SUPFAM" id="SSF158855">
    <property type="entry name" value="Lipase chaperone-like"/>
    <property type="match status" value="1"/>
</dbReference>
<evidence type="ECO:0000256" key="2">
    <source>
        <dbReference type="ARBA" id="ARBA00010358"/>
    </source>
</evidence>
<dbReference type="Proteomes" id="UP000199391">
    <property type="component" value="Unassembled WGS sequence"/>
</dbReference>
<dbReference type="EMBL" id="FPBO01000023">
    <property type="protein sequence ID" value="SFV04840.1"/>
    <property type="molecule type" value="Genomic_DNA"/>
</dbReference>
<keyword evidence="5" id="KW-0812">Transmembrane</keyword>
<keyword evidence="8" id="KW-0443">Lipid metabolism</keyword>
<evidence type="ECO:0000256" key="4">
    <source>
        <dbReference type="ARBA" id="ARBA00022519"/>
    </source>
</evidence>
<evidence type="ECO:0000256" key="7">
    <source>
        <dbReference type="ARBA" id="ARBA00022989"/>
    </source>
</evidence>
<evidence type="ECO:0000256" key="1">
    <source>
        <dbReference type="ARBA" id="ARBA00004383"/>
    </source>
</evidence>
<name>A0A1I7L561_9BURK</name>
<keyword evidence="7" id="KW-1133">Transmembrane helix</keyword>
<evidence type="ECO:0000256" key="12">
    <source>
        <dbReference type="ARBA" id="ARBA00031542"/>
    </source>
</evidence>
<dbReference type="InterPro" id="IPR006311">
    <property type="entry name" value="TAT_signal"/>
</dbReference>
<dbReference type="GO" id="GO:0016042">
    <property type="term" value="P:lipid catabolic process"/>
    <property type="evidence" value="ECO:0007669"/>
    <property type="project" value="UniProtKB-KW"/>
</dbReference>
<evidence type="ECO:0000256" key="11">
    <source>
        <dbReference type="ARBA" id="ARBA00030948"/>
    </source>
</evidence>
<reference evidence="14" key="1">
    <citation type="submission" date="2016-10" db="EMBL/GenBank/DDBJ databases">
        <authorList>
            <person name="Varghese N."/>
            <person name="Submissions S."/>
        </authorList>
    </citation>
    <scope>NUCLEOTIDE SEQUENCE [LARGE SCALE GENOMIC DNA]</scope>
    <source>
        <strain evidence="14">CGMCC 1.11014</strain>
    </source>
</reference>
<dbReference type="STRING" id="1035707.SAMN05216552_102362"/>
<dbReference type="AlphaFoldDB" id="A0A1I7L561"/>
<sequence length="305" mass="33894">MATRATLLGGAGAALGLGLLYLWMAPRPPAPPEAARAEPNHFAFVKSMEGTRPDGDIKLNPADQLVVDAELGYLFDYYLAGLGERDLAEIRAEIERELDRRLKPGAAVAAKRLLSSYLEYKRALVDLERTVKAGKDIVQAARARREAVMELRKRYFSPQEIAGLFGATDAYDADALARMEVTQDKKLSEAERKEKLARLDAKLTPAQRAERDAPVALMKLEDTVRQARAKGAGDNEIYRMRAEALSPEAAARLADVDREEAQWRTRIAAYQAERKQLLGAGEPALQQLRDARFTPMEQKRLGAYE</sequence>
<proteinExistence type="inferred from homology"/>
<keyword evidence="4" id="KW-0997">Cell inner membrane</keyword>
<keyword evidence="3" id="KW-1003">Cell membrane</keyword>
<accession>A0A1I7L561</accession>
<evidence type="ECO:0000256" key="9">
    <source>
        <dbReference type="ARBA" id="ARBA00023136"/>
    </source>
</evidence>
<protein>
    <recommendedName>
        <fullName evidence="11">Lipase helper protein</fullName>
    </recommendedName>
    <alternativeName>
        <fullName evidence="12">Lipase modulator</fullName>
    </alternativeName>
</protein>
<evidence type="ECO:0000256" key="3">
    <source>
        <dbReference type="ARBA" id="ARBA00022475"/>
    </source>
</evidence>
<evidence type="ECO:0000256" key="10">
    <source>
        <dbReference type="ARBA" id="ARBA00023186"/>
    </source>
</evidence>
<dbReference type="RefSeq" id="WP_093557716.1">
    <property type="nucleotide sequence ID" value="NZ_FPBO01000023.1"/>
</dbReference>
<evidence type="ECO:0000313" key="14">
    <source>
        <dbReference type="Proteomes" id="UP000199391"/>
    </source>
</evidence>
<evidence type="ECO:0000256" key="6">
    <source>
        <dbReference type="ARBA" id="ARBA00022963"/>
    </source>
</evidence>
<gene>
    <name evidence="13" type="ORF">SAMN05216552_102362</name>
</gene>
<dbReference type="GO" id="GO:0006457">
    <property type="term" value="P:protein folding"/>
    <property type="evidence" value="ECO:0007669"/>
    <property type="project" value="InterPro"/>
</dbReference>
<comment type="subcellular location">
    <subcellularLocation>
        <location evidence="1">Cell inner membrane</location>
        <topology evidence="1">Single-pass membrane protein</topology>
        <orientation evidence="1">Periplasmic side</orientation>
    </subcellularLocation>
</comment>
<keyword evidence="9" id="KW-0472">Membrane</keyword>
<keyword evidence="6" id="KW-0442">Lipid degradation</keyword>
<evidence type="ECO:0000256" key="5">
    <source>
        <dbReference type="ARBA" id="ARBA00022692"/>
    </source>
</evidence>
<dbReference type="GO" id="GO:0005886">
    <property type="term" value="C:plasma membrane"/>
    <property type="evidence" value="ECO:0007669"/>
    <property type="project" value="UniProtKB-SubCell"/>
</dbReference>
<comment type="similarity">
    <text evidence="2">Belongs to the lipase chaperone family.</text>
</comment>
<organism evidence="13 14">
    <name type="scientific">Pseudoduganella namucuonensis</name>
    <dbReference type="NCBI Taxonomy" id="1035707"/>
    <lineage>
        <taxon>Bacteria</taxon>
        <taxon>Pseudomonadati</taxon>
        <taxon>Pseudomonadota</taxon>
        <taxon>Betaproteobacteria</taxon>
        <taxon>Burkholderiales</taxon>
        <taxon>Oxalobacteraceae</taxon>
        <taxon>Telluria group</taxon>
        <taxon>Pseudoduganella</taxon>
    </lineage>
</organism>
<dbReference type="OrthoDB" id="8903554at2"/>
<dbReference type="InterPro" id="IPR004961">
    <property type="entry name" value="Lipase_chaperone"/>
</dbReference>
<dbReference type="PROSITE" id="PS51318">
    <property type="entry name" value="TAT"/>
    <property type="match status" value="1"/>
</dbReference>
<keyword evidence="10" id="KW-0143">Chaperone</keyword>
<evidence type="ECO:0000256" key="8">
    <source>
        <dbReference type="ARBA" id="ARBA00023098"/>
    </source>
</evidence>
<evidence type="ECO:0000313" key="13">
    <source>
        <dbReference type="EMBL" id="SFV04840.1"/>
    </source>
</evidence>